<dbReference type="EMBL" id="JBANDL010000002">
    <property type="protein sequence ID" value="MEI2455719.1"/>
    <property type="molecule type" value="Genomic_DNA"/>
</dbReference>
<keyword evidence="3" id="KW-1185">Reference proteome</keyword>
<organism evidence="2">
    <name type="scientific">Lysobacter firmicutimachus</name>
    <dbReference type="NCBI Taxonomy" id="1792846"/>
    <lineage>
        <taxon>Bacteria</taxon>
        <taxon>Pseudomonadati</taxon>
        <taxon>Pseudomonadota</taxon>
        <taxon>Gammaproteobacteria</taxon>
        <taxon>Lysobacterales</taxon>
        <taxon>Lysobacteraceae</taxon>
        <taxon>Lysobacter</taxon>
    </lineage>
</organism>
<dbReference type="Proteomes" id="UP001387215">
    <property type="component" value="Unassembled WGS sequence"/>
</dbReference>
<proteinExistence type="predicted"/>
<name>A0AAU8MSQ2_9GAMM</name>
<sequence>MIRWNRQFTELIRRSRAGYWGNWGLAMHVRPGAVGIVDPASGDFQLVHPSLPQVQIRHDRMSGAWKLLSEHVSRQELAVDVSGEAETGAGVRAEGGLEVRWSMGRAGAIASEFSLREQAVIADLTQIRNQFRWLAEQAARVGFGRNGAIHQGFGVVTAAIYANSGLNVGSQSENAEFAIAGRAGAVREMLGGVAGNGSYSSVRRVRNVDRQVWPAQPNSRSRDAVPIAYAFASFDGELLIPNWQRRLGALELVFRNGAGGTYRVEIEVGWQVGRQPRTVQRVAVSGAMTRTVGNIPLAARDLRVSARFVASGSSPIVREWADPLRQWSNGRRHIDLGGRWPGRISLQVREED</sequence>
<dbReference type="AlphaFoldDB" id="A0AAU8MSQ2"/>
<protein>
    <submittedName>
        <fullName evidence="2">Uncharacterized protein</fullName>
    </submittedName>
</protein>
<accession>A0AAU8MSQ2</accession>
<dbReference type="RefSeq" id="WP_064747534.1">
    <property type="nucleotide sequence ID" value="NZ_CP159925.1"/>
</dbReference>
<reference evidence="1 3" key="1">
    <citation type="submission" date="2024-02" db="EMBL/GenBank/DDBJ databases">
        <title>Lysobacter Genome Sequencing and Mining.</title>
        <authorList>
            <person name="Bierman J."/>
            <person name="Walker M.C."/>
        </authorList>
    </citation>
    <scope>NUCLEOTIDE SEQUENCE [LARGE SCALE GENOMIC DNA]</scope>
    <source>
        <strain evidence="1 3">PB6250</strain>
    </source>
</reference>
<reference evidence="2" key="2">
    <citation type="submission" date="2024-06" db="EMBL/GenBank/DDBJ databases">
        <authorList>
            <person name="Li S."/>
        </authorList>
    </citation>
    <scope>NUCLEOTIDE SEQUENCE</scope>
    <source>
        <strain evidence="2">SR10</strain>
    </source>
</reference>
<evidence type="ECO:0000313" key="3">
    <source>
        <dbReference type="Proteomes" id="UP001387215"/>
    </source>
</evidence>
<evidence type="ECO:0000313" key="2">
    <source>
        <dbReference type="EMBL" id="XCO74649.1"/>
    </source>
</evidence>
<evidence type="ECO:0000313" key="1">
    <source>
        <dbReference type="EMBL" id="MEI2455719.1"/>
    </source>
</evidence>
<dbReference type="EMBL" id="CP159925">
    <property type="protein sequence ID" value="XCO74649.1"/>
    <property type="molecule type" value="Genomic_DNA"/>
</dbReference>
<gene>
    <name evidence="2" type="ORF">ABU614_20115</name>
    <name evidence="1" type="ORF">V2J18_13645</name>
</gene>